<gene>
    <name evidence="2" type="primary">Hypp9023</name>
    <name evidence="2" type="ORF">BLAG_LOCUS11713</name>
</gene>
<evidence type="ECO:0000313" key="3">
    <source>
        <dbReference type="Proteomes" id="UP000838412"/>
    </source>
</evidence>
<accession>A0A8J9ZCS1</accession>
<dbReference type="Proteomes" id="UP000838412">
    <property type="component" value="Chromosome 18"/>
</dbReference>
<evidence type="ECO:0000313" key="2">
    <source>
        <dbReference type="EMBL" id="CAH1251272.1"/>
    </source>
</evidence>
<keyword evidence="3" id="KW-1185">Reference proteome</keyword>
<evidence type="ECO:0000256" key="1">
    <source>
        <dbReference type="SAM" id="MobiDB-lite"/>
    </source>
</evidence>
<dbReference type="AlphaFoldDB" id="A0A8J9ZCS1"/>
<sequence length="80" mass="8958">MEYSSSSSSDPDERLLVVRSGRRRSSVVPDLPIAPRGVGGRRGSRDELEEQHRTAFAYHFSGFKYVLLLSCYCPVTVLLP</sequence>
<dbReference type="EMBL" id="OV696703">
    <property type="protein sequence ID" value="CAH1251272.1"/>
    <property type="molecule type" value="Genomic_DNA"/>
</dbReference>
<feature type="region of interest" description="Disordered" evidence="1">
    <location>
        <begin position="27"/>
        <end position="46"/>
    </location>
</feature>
<reference evidence="2" key="1">
    <citation type="submission" date="2022-01" db="EMBL/GenBank/DDBJ databases">
        <authorList>
            <person name="Braso-Vives M."/>
        </authorList>
    </citation>
    <scope>NUCLEOTIDE SEQUENCE</scope>
</reference>
<organism evidence="2 3">
    <name type="scientific">Branchiostoma lanceolatum</name>
    <name type="common">Common lancelet</name>
    <name type="synonym">Amphioxus lanceolatum</name>
    <dbReference type="NCBI Taxonomy" id="7740"/>
    <lineage>
        <taxon>Eukaryota</taxon>
        <taxon>Metazoa</taxon>
        <taxon>Chordata</taxon>
        <taxon>Cephalochordata</taxon>
        <taxon>Leptocardii</taxon>
        <taxon>Amphioxiformes</taxon>
        <taxon>Branchiostomatidae</taxon>
        <taxon>Branchiostoma</taxon>
    </lineage>
</organism>
<protein>
    <submittedName>
        <fullName evidence="2">Hypp9023 protein</fullName>
    </submittedName>
</protein>
<proteinExistence type="predicted"/>
<name>A0A8J9ZCS1_BRALA</name>
<dbReference type="OrthoDB" id="242257at2759"/>